<dbReference type="EMBL" id="CP016171">
    <property type="protein sequence ID" value="ANN73376.1"/>
    <property type="molecule type" value="Genomic_DNA"/>
</dbReference>
<evidence type="ECO:0000313" key="4">
    <source>
        <dbReference type="Proteomes" id="UP000091897"/>
    </source>
</evidence>
<dbReference type="SUPFAM" id="SSF56436">
    <property type="entry name" value="C-type lectin-like"/>
    <property type="match status" value="1"/>
</dbReference>
<proteinExistence type="predicted"/>
<evidence type="ECO:0000313" key="3">
    <source>
        <dbReference type="EMBL" id="ANN73376.1"/>
    </source>
</evidence>
<dbReference type="OrthoDB" id="9768004at2"/>
<organism evidence="3 5">
    <name type="scientific">Bordetella bronchialis</name>
    <dbReference type="NCBI Taxonomy" id="463025"/>
    <lineage>
        <taxon>Bacteria</taxon>
        <taxon>Pseudomonadati</taxon>
        <taxon>Pseudomonadota</taxon>
        <taxon>Betaproteobacteria</taxon>
        <taxon>Burkholderiales</taxon>
        <taxon>Alcaligenaceae</taxon>
        <taxon>Bordetella</taxon>
    </lineage>
</organism>
<dbReference type="Proteomes" id="UP000091897">
    <property type="component" value="Chromosome"/>
</dbReference>
<keyword evidence="4" id="KW-1185">Reference proteome</keyword>
<dbReference type="EMBL" id="CP016170">
    <property type="protein sequence ID" value="ANN68245.1"/>
    <property type="molecule type" value="Genomic_DNA"/>
</dbReference>
<accession>A0A193G1P9</accession>
<dbReference type="Proteomes" id="UP000092213">
    <property type="component" value="Chromosome"/>
</dbReference>
<evidence type="ECO:0000259" key="1">
    <source>
        <dbReference type="Pfam" id="PF03781"/>
    </source>
</evidence>
<sequence length="290" mass="31724">MVWIEGHEFTMGSDAFYREERPARRVTAPDFWMDSHPVTNAQFQAFVDATGYRTLAERQPDAALYPDADPALLVPGSLVFTPPAARVPLHDHRLWWAYVPGACWRHPGGPGSDLAGIADHPVVHVSYADAQAYAAWAGKALPTEIEWEFAARGGLDGAVYPWGNDFAPGGRQMANTWQGEFPWQNAALDGYERTSPVGAYPANGYGLFDVAGNVWEWTDTVYGHPPGVAETKSCCIPSTGLDDPDARYVVKGGSHLCAPNYCLRFRPAARQGQTLDTSTSHIGFRCVIRA</sequence>
<gene>
    <name evidence="2" type="ORF">BAU06_19805</name>
    <name evidence="3" type="ORF">BAU08_20300</name>
</gene>
<evidence type="ECO:0000313" key="2">
    <source>
        <dbReference type="EMBL" id="ANN68245.1"/>
    </source>
</evidence>
<dbReference type="PANTHER" id="PTHR23150:SF19">
    <property type="entry name" value="FORMYLGLYCINE-GENERATING ENZYME"/>
    <property type="match status" value="1"/>
</dbReference>
<dbReference type="InterPro" id="IPR005532">
    <property type="entry name" value="SUMF_dom"/>
</dbReference>
<name>A0A193G1P9_9BORD</name>
<evidence type="ECO:0000313" key="5">
    <source>
        <dbReference type="Proteomes" id="UP000092213"/>
    </source>
</evidence>
<feature type="domain" description="Sulfatase-modifying factor enzyme-like" evidence="1">
    <location>
        <begin position="1"/>
        <end position="287"/>
    </location>
</feature>
<dbReference type="InterPro" id="IPR042095">
    <property type="entry name" value="SUMF_sf"/>
</dbReference>
<dbReference type="GO" id="GO:0120147">
    <property type="term" value="F:formylglycine-generating oxidase activity"/>
    <property type="evidence" value="ECO:0007669"/>
    <property type="project" value="TreeGrafter"/>
</dbReference>
<dbReference type="PANTHER" id="PTHR23150">
    <property type="entry name" value="SULFATASE MODIFYING FACTOR 1, 2"/>
    <property type="match status" value="1"/>
</dbReference>
<dbReference type="STRING" id="463025.BAU08_20300"/>
<dbReference type="KEGG" id="bbro:BAU06_19805"/>
<dbReference type="AlphaFoldDB" id="A0A193G1P9"/>
<dbReference type="InterPro" id="IPR016187">
    <property type="entry name" value="CTDL_fold"/>
</dbReference>
<reference evidence="4 5" key="1">
    <citation type="submission" date="2016-06" db="EMBL/GenBank/DDBJ databases">
        <title>Complete genome sequences of Bordetella bronchialis and Bordetella flabilis.</title>
        <authorList>
            <person name="LiPuma J.J."/>
            <person name="Spilker T."/>
        </authorList>
    </citation>
    <scope>NUCLEOTIDE SEQUENCE [LARGE SCALE GENOMIC DNA]</scope>
    <source>
        <strain evidence="3 5">AU17976</strain>
        <strain evidence="2 4">AU3182</strain>
    </source>
</reference>
<dbReference type="Pfam" id="PF03781">
    <property type="entry name" value="FGE-sulfatase"/>
    <property type="match status" value="1"/>
</dbReference>
<dbReference type="InterPro" id="IPR051043">
    <property type="entry name" value="Sulfatase_Mod_Factor_Kinase"/>
</dbReference>
<protein>
    <submittedName>
        <fullName evidence="3">Sulfatase-modifying factor 1</fullName>
    </submittedName>
</protein>
<dbReference type="Gene3D" id="3.90.1580.10">
    <property type="entry name" value="paralog of FGE (formylglycine-generating enzyme)"/>
    <property type="match status" value="1"/>
</dbReference>